<dbReference type="Proteomes" id="UP000253606">
    <property type="component" value="Chromosome"/>
</dbReference>
<dbReference type="Gene3D" id="2.120.10.30">
    <property type="entry name" value="TolB, C-terminal domain"/>
    <property type="match status" value="1"/>
</dbReference>
<dbReference type="SUPFAM" id="SSF48452">
    <property type="entry name" value="TPR-like"/>
    <property type="match status" value="1"/>
</dbReference>
<evidence type="ECO:0000313" key="4">
    <source>
        <dbReference type="Proteomes" id="UP000253606"/>
    </source>
</evidence>
<dbReference type="SMART" id="SM00028">
    <property type="entry name" value="TPR"/>
    <property type="match status" value="4"/>
</dbReference>
<gene>
    <name evidence="3" type="ORF">ACPOL_2782</name>
</gene>
<dbReference type="InterPro" id="IPR011659">
    <property type="entry name" value="WD40"/>
</dbReference>
<dbReference type="EMBL" id="CP030840">
    <property type="protein sequence ID" value="AXC12090.1"/>
    <property type="molecule type" value="Genomic_DNA"/>
</dbReference>
<keyword evidence="2" id="KW-0802">TPR repeat</keyword>
<keyword evidence="4" id="KW-1185">Reference proteome</keyword>
<dbReference type="InterPro" id="IPR019734">
    <property type="entry name" value="TPR_rpt"/>
</dbReference>
<evidence type="ECO:0000256" key="1">
    <source>
        <dbReference type="ARBA" id="ARBA00009820"/>
    </source>
</evidence>
<evidence type="ECO:0000256" key="2">
    <source>
        <dbReference type="PROSITE-ProRule" id="PRU00339"/>
    </source>
</evidence>
<dbReference type="Gene3D" id="1.25.40.10">
    <property type="entry name" value="Tetratricopeptide repeat domain"/>
    <property type="match status" value="1"/>
</dbReference>
<dbReference type="PROSITE" id="PS50005">
    <property type="entry name" value="TPR"/>
    <property type="match status" value="1"/>
</dbReference>
<organism evidence="3 4">
    <name type="scientific">Acidisarcina polymorpha</name>
    <dbReference type="NCBI Taxonomy" id="2211140"/>
    <lineage>
        <taxon>Bacteria</taxon>
        <taxon>Pseudomonadati</taxon>
        <taxon>Acidobacteriota</taxon>
        <taxon>Terriglobia</taxon>
        <taxon>Terriglobales</taxon>
        <taxon>Acidobacteriaceae</taxon>
        <taxon>Acidisarcina</taxon>
    </lineage>
</organism>
<dbReference type="InterPro" id="IPR011990">
    <property type="entry name" value="TPR-like_helical_dom_sf"/>
</dbReference>
<comment type="similarity">
    <text evidence="1">Belongs to the TolB family.</text>
</comment>
<reference evidence="3 4" key="1">
    <citation type="journal article" date="2018" name="Front. Microbiol.">
        <title>Hydrolytic Capabilities as a Key to Environmental Success: Chitinolytic and Cellulolytic Acidobacteria From Acidic Sub-arctic Soils and Boreal Peatlands.</title>
        <authorList>
            <person name="Belova S.E."/>
            <person name="Ravin N.V."/>
            <person name="Pankratov T.A."/>
            <person name="Rakitin A.L."/>
            <person name="Ivanova A.A."/>
            <person name="Beletsky A.V."/>
            <person name="Mardanov A.V."/>
            <person name="Sinninghe Damste J.S."/>
            <person name="Dedysh S.N."/>
        </authorList>
    </citation>
    <scope>NUCLEOTIDE SEQUENCE [LARGE SCALE GENOMIC DNA]</scope>
    <source>
        <strain evidence="3 4">SBC82</strain>
    </source>
</reference>
<feature type="repeat" description="TPR" evidence="2">
    <location>
        <begin position="538"/>
        <end position="571"/>
    </location>
</feature>
<evidence type="ECO:0000313" key="3">
    <source>
        <dbReference type="EMBL" id="AXC12090.1"/>
    </source>
</evidence>
<dbReference type="PANTHER" id="PTHR36842">
    <property type="entry name" value="PROTEIN TOLB HOMOLOG"/>
    <property type="match status" value="1"/>
</dbReference>
<proteinExistence type="inferred from homology"/>
<dbReference type="InterPro" id="IPR011042">
    <property type="entry name" value="6-blade_b-propeller_TolB-like"/>
</dbReference>
<dbReference type="KEGG" id="abas:ACPOL_2782"/>
<sequence>MLVVFSILAPPRNKVFGRAHADDPKAVLWPLSIDYPLDGSIFPPGITPPTFIWRDASANSWQIEFVFADNSAPVQVETSGQRMQIGPIDPDCVSSTNELPQLTPKQAASRTWSPDVATWAKIQQRSATQPVILTITGYNSAHQATSQSRIALSTSLDPVGAPIFYRDVPLMPSQGANGTVQPLSPTSIHLIKWRLRDVRQSESHTVLKDMPTCANCHSFSGDGKTMGIDVDGPANDKGLYAVVPVERHISIQNKDVVQWNTDGQAGKVRVGFMSQVSPDGRYVVSTFAGSALDISNTYYVTNFKDYRFLQVFYPTRGILEWYDRASATRQPLPGADNPRYVQTDGVWSPDGKYIVFARAEAKDPYPEGQPKAIHANDPNETQIQYDLYRVPFNDGRGGVAEPISGASHNGMSNNFPKVSPDGRWIVFVQCQNGQLMRPDSQLYIVPFGGGEARRLAANTSLMNSWHSFSPNGRWLVFSSKARSFYTQMYLTHIDEQGNSSPAILIENATAANRAVNLPEFVNTSGDGIEEIQVPAVNQYKMIDEARQLEEKGKADQALETWKKALALDPSNGRVQSGLGASLYFHSNVEESFQHLREAIRINPLSAQDHFLLGKFMLEQTHAEQALPELEAAITIRPHFELCEEALGKTFEALGKDSEALSHWRKARLIDPTSVSATIGTAWLLATSPDASLRDGAEAVRLAESAVNLQPDNAEVLDTLAVSCAEERLFSRASSIETHALELAEAQANNSLTAAIRVHEALFAKQKPFHEGRESVVADQTRWSPRSM</sequence>
<dbReference type="AlphaFoldDB" id="A0A2Z5FZD4"/>
<dbReference type="SUPFAM" id="SSF82171">
    <property type="entry name" value="DPP6 N-terminal domain-like"/>
    <property type="match status" value="1"/>
</dbReference>
<dbReference type="PANTHER" id="PTHR36842:SF1">
    <property type="entry name" value="PROTEIN TOLB"/>
    <property type="match status" value="1"/>
</dbReference>
<accession>A0A2Z5FZD4</accession>
<dbReference type="Pfam" id="PF07676">
    <property type="entry name" value="PD40"/>
    <property type="match status" value="3"/>
</dbReference>
<name>A0A2Z5FZD4_9BACT</name>
<protein>
    <submittedName>
        <fullName evidence="3">Uncharacterized protein</fullName>
    </submittedName>
</protein>